<dbReference type="AlphaFoldDB" id="A0AAF0ZRQ3"/>
<name>A0AAF0ZRQ3_SOLVR</name>
<evidence type="ECO:0000313" key="2">
    <source>
        <dbReference type="EMBL" id="WMV49652.1"/>
    </source>
</evidence>
<feature type="compositionally biased region" description="Polar residues" evidence="1">
    <location>
        <begin position="30"/>
        <end position="43"/>
    </location>
</feature>
<keyword evidence="3" id="KW-1185">Reference proteome</keyword>
<evidence type="ECO:0000256" key="1">
    <source>
        <dbReference type="SAM" id="MobiDB-lite"/>
    </source>
</evidence>
<organism evidence="2 3">
    <name type="scientific">Solanum verrucosum</name>
    <dbReference type="NCBI Taxonomy" id="315347"/>
    <lineage>
        <taxon>Eukaryota</taxon>
        <taxon>Viridiplantae</taxon>
        <taxon>Streptophyta</taxon>
        <taxon>Embryophyta</taxon>
        <taxon>Tracheophyta</taxon>
        <taxon>Spermatophyta</taxon>
        <taxon>Magnoliopsida</taxon>
        <taxon>eudicotyledons</taxon>
        <taxon>Gunneridae</taxon>
        <taxon>Pentapetalae</taxon>
        <taxon>asterids</taxon>
        <taxon>lamiids</taxon>
        <taxon>Solanales</taxon>
        <taxon>Solanaceae</taxon>
        <taxon>Solanoideae</taxon>
        <taxon>Solaneae</taxon>
        <taxon>Solanum</taxon>
    </lineage>
</organism>
<dbReference type="EMBL" id="CP133621">
    <property type="protein sequence ID" value="WMV49652.1"/>
    <property type="molecule type" value="Genomic_DNA"/>
</dbReference>
<feature type="region of interest" description="Disordered" evidence="1">
    <location>
        <begin position="76"/>
        <end position="118"/>
    </location>
</feature>
<accession>A0AAF0ZRQ3</accession>
<evidence type="ECO:0008006" key="4">
    <source>
        <dbReference type="Google" id="ProtNLM"/>
    </source>
</evidence>
<gene>
    <name evidence="2" type="ORF">MTR67_043037</name>
</gene>
<evidence type="ECO:0000313" key="3">
    <source>
        <dbReference type="Proteomes" id="UP001234989"/>
    </source>
</evidence>
<feature type="region of interest" description="Disordered" evidence="1">
    <location>
        <begin position="1"/>
        <end position="57"/>
    </location>
</feature>
<dbReference type="Proteomes" id="UP001234989">
    <property type="component" value="Chromosome 10"/>
</dbReference>
<sequence length="118" mass="12965">MQILRSYRCNPRLPATDRRSDHDPCCGPWFTTTTPPQPSSENRLTLDPRTDPRSLGQTTVRGLCPWIEAPFTQPLTQTTANQHGPSFDPRSVGLTVGEGQQPVRGKLLIGSTSNGHNS</sequence>
<protein>
    <recommendedName>
        <fullName evidence="4">Late blight resistance protein</fullName>
    </recommendedName>
</protein>
<reference evidence="2" key="1">
    <citation type="submission" date="2023-08" db="EMBL/GenBank/DDBJ databases">
        <title>A de novo genome assembly of Solanum verrucosum Schlechtendal, a Mexican diploid species geographically isolated from the other diploid A-genome species in potato relatives.</title>
        <authorList>
            <person name="Hosaka K."/>
        </authorList>
    </citation>
    <scope>NUCLEOTIDE SEQUENCE</scope>
    <source>
        <tissue evidence="2">Young leaves</tissue>
    </source>
</reference>
<proteinExistence type="predicted"/>
<feature type="compositionally biased region" description="Basic and acidic residues" evidence="1">
    <location>
        <begin position="15"/>
        <end position="24"/>
    </location>
</feature>